<protein>
    <recommendedName>
        <fullName evidence="3">DUF3291 domain-containing protein</fullName>
    </recommendedName>
</protein>
<gene>
    <name evidence="1" type="ORF">AB0C36_25605</name>
</gene>
<keyword evidence="2" id="KW-1185">Reference proteome</keyword>
<comment type="caution">
    <text evidence="1">The sequence shown here is derived from an EMBL/GenBank/DDBJ whole genome shotgun (WGS) entry which is preliminary data.</text>
</comment>
<evidence type="ECO:0000313" key="1">
    <source>
        <dbReference type="EMBL" id="MEU8136874.1"/>
    </source>
</evidence>
<evidence type="ECO:0008006" key="3">
    <source>
        <dbReference type="Google" id="ProtNLM"/>
    </source>
</evidence>
<sequence>MKIVKSGWCAGAAAGEAVPVGGLLVSVTDFTADRATDLPGIARAGFRLRRAWPTLDGAVGVWLWTIPTRRRAGSVAVWRDADAMRGFVGLPEHVAIMRHYRTRGTTRTGTWAVDHADPGRIWPDADAFLRGAGA</sequence>
<dbReference type="Proteomes" id="UP001551482">
    <property type="component" value="Unassembled WGS sequence"/>
</dbReference>
<organism evidence="1 2">
    <name type="scientific">Streptodolium elevatio</name>
    <dbReference type="NCBI Taxonomy" id="3157996"/>
    <lineage>
        <taxon>Bacteria</taxon>
        <taxon>Bacillati</taxon>
        <taxon>Actinomycetota</taxon>
        <taxon>Actinomycetes</taxon>
        <taxon>Kitasatosporales</taxon>
        <taxon>Streptomycetaceae</taxon>
        <taxon>Streptodolium</taxon>
    </lineage>
</organism>
<evidence type="ECO:0000313" key="2">
    <source>
        <dbReference type="Proteomes" id="UP001551482"/>
    </source>
</evidence>
<dbReference type="EMBL" id="JBEZFP010000073">
    <property type="protein sequence ID" value="MEU8136874.1"/>
    <property type="molecule type" value="Genomic_DNA"/>
</dbReference>
<accession>A0ABV3DM98</accession>
<reference evidence="1 2" key="1">
    <citation type="submission" date="2024-06" db="EMBL/GenBank/DDBJ databases">
        <title>The Natural Products Discovery Center: Release of the First 8490 Sequenced Strains for Exploring Actinobacteria Biosynthetic Diversity.</title>
        <authorList>
            <person name="Kalkreuter E."/>
            <person name="Kautsar S.A."/>
            <person name="Yang D."/>
            <person name="Bader C.D."/>
            <person name="Teijaro C.N."/>
            <person name="Fluegel L."/>
            <person name="Davis C.M."/>
            <person name="Simpson J.R."/>
            <person name="Lauterbach L."/>
            <person name="Steele A.D."/>
            <person name="Gui C."/>
            <person name="Meng S."/>
            <person name="Li G."/>
            <person name="Viehrig K."/>
            <person name="Ye F."/>
            <person name="Su P."/>
            <person name="Kiefer A.F."/>
            <person name="Nichols A."/>
            <person name="Cepeda A.J."/>
            <person name="Yan W."/>
            <person name="Fan B."/>
            <person name="Jiang Y."/>
            <person name="Adhikari A."/>
            <person name="Zheng C.-J."/>
            <person name="Schuster L."/>
            <person name="Cowan T.M."/>
            <person name="Smanski M.J."/>
            <person name="Chevrette M.G."/>
            <person name="De Carvalho L.P.S."/>
            <person name="Shen B."/>
        </authorList>
    </citation>
    <scope>NUCLEOTIDE SEQUENCE [LARGE SCALE GENOMIC DNA]</scope>
    <source>
        <strain evidence="1 2">NPDC048946</strain>
    </source>
</reference>
<proteinExistence type="predicted"/>
<name>A0ABV3DM98_9ACTN</name>
<dbReference type="RefSeq" id="WP_358357926.1">
    <property type="nucleotide sequence ID" value="NZ_JBEZFP010000073.1"/>
</dbReference>